<sequence>MTSSVRTVVTSCLRIETEAVTMDSLEAIQLPTSRTFWNSHDPSLDPFDETLVPAMASDPLEACSSTFQQLFTSTDSTGDESDDHQAIFKVNIPSDQQTNIFVDNLNVEGEAEESSLATAQSYCTNAHDGGGMNTTESSLFTWSLPSPPPHYHPQDGEFGAGDSQGMGHYDGGLDPNIFGPLSSSALELGHGSENQVPFLKEPLMRQSSFRQPGGKERRTKASWQSIPANISIDQSRRNIFLHQDQPLGSPCSVISGFTKALQGGEQIGSDYNMATSFGPSSSHAVYGQEGKESPSGTHQQVDGGVLQRVAPKRKRSKTPRLTNGVESQRMTHIAVERNRRKQMNEHLAALRALMPGSYVQKGDQASIVGGAIEFVKELEHLLVCLQSQKRRRAYSDLTSPRTPTSRLAMPNPDPQHNQIAQATFSFHSPQSPFAVGATASTEIQLGNVGRALQAHPQISYPGAAPQASTSTMVPVTVPGMNDQAPLAIGEAKSDVASVEVQMMGMERALVKVMAVRRSGQLLRTVVALESLALTVLHANITTVNHTVLYSFQTLIGPLCRLNPHEIAAALHQTFSSLHSLQF</sequence>
<evidence type="ECO:0000256" key="6">
    <source>
        <dbReference type="SAM" id="MobiDB-lite"/>
    </source>
</evidence>
<evidence type="ECO:0000256" key="3">
    <source>
        <dbReference type="ARBA" id="ARBA00023125"/>
    </source>
</evidence>
<comment type="subcellular location">
    <subcellularLocation>
        <location evidence="1">Nucleus</location>
    </subcellularLocation>
</comment>
<feature type="domain" description="BHLH" evidence="7">
    <location>
        <begin position="327"/>
        <end position="378"/>
    </location>
</feature>
<dbReference type="CDD" id="cd11448">
    <property type="entry name" value="bHLH_AtFAMA_like"/>
    <property type="match status" value="1"/>
</dbReference>
<dbReference type="GO" id="GO:0003700">
    <property type="term" value="F:DNA-binding transcription factor activity"/>
    <property type="evidence" value="ECO:0007669"/>
    <property type="project" value="InterPro"/>
</dbReference>
<evidence type="ECO:0000259" key="7">
    <source>
        <dbReference type="PROSITE" id="PS50888"/>
    </source>
</evidence>
<organism evidence="8 9">
    <name type="scientific">Ceratodon purpureus</name>
    <name type="common">Fire moss</name>
    <name type="synonym">Dicranum purpureum</name>
    <dbReference type="NCBI Taxonomy" id="3225"/>
    <lineage>
        <taxon>Eukaryota</taxon>
        <taxon>Viridiplantae</taxon>
        <taxon>Streptophyta</taxon>
        <taxon>Embryophyta</taxon>
        <taxon>Bryophyta</taxon>
        <taxon>Bryophytina</taxon>
        <taxon>Bryopsida</taxon>
        <taxon>Dicranidae</taxon>
        <taxon>Pseudoditrichales</taxon>
        <taxon>Ditrichaceae</taxon>
        <taxon>Ceratodon</taxon>
    </lineage>
</organism>
<dbReference type="Pfam" id="PF22754">
    <property type="entry name" value="bHLH-TF_ACT-like_plant"/>
    <property type="match status" value="1"/>
</dbReference>
<protein>
    <recommendedName>
        <fullName evidence="7">BHLH domain-containing protein</fullName>
    </recommendedName>
</protein>
<keyword evidence="2" id="KW-0805">Transcription regulation</keyword>
<dbReference type="PROSITE" id="PS50888">
    <property type="entry name" value="BHLH"/>
    <property type="match status" value="1"/>
</dbReference>
<proteinExistence type="predicted"/>
<dbReference type="SUPFAM" id="SSF47459">
    <property type="entry name" value="HLH, helix-loop-helix DNA-binding domain"/>
    <property type="match status" value="1"/>
</dbReference>
<evidence type="ECO:0000256" key="5">
    <source>
        <dbReference type="ARBA" id="ARBA00023242"/>
    </source>
</evidence>
<gene>
    <name evidence="8" type="ORF">KC19_11G053800</name>
</gene>
<dbReference type="SMART" id="SM00353">
    <property type="entry name" value="HLH"/>
    <property type="match status" value="1"/>
</dbReference>
<keyword evidence="3" id="KW-0238">DNA-binding</keyword>
<feature type="region of interest" description="Disordered" evidence="6">
    <location>
        <begin position="145"/>
        <end position="172"/>
    </location>
</feature>
<dbReference type="AlphaFoldDB" id="A0A8T0GAQ4"/>
<dbReference type="InterPro" id="IPR054502">
    <property type="entry name" value="bHLH-TF_ACT-like_plant"/>
</dbReference>
<dbReference type="Pfam" id="PF00010">
    <property type="entry name" value="HLH"/>
    <property type="match status" value="1"/>
</dbReference>
<dbReference type="InterPro" id="IPR036638">
    <property type="entry name" value="HLH_DNA-bd_sf"/>
</dbReference>
<dbReference type="InterPro" id="IPR044283">
    <property type="entry name" value="FAMA/SPEECHLESS/MUTE-like"/>
</dbReference>
<dbReference type="GO" id="GO:0046983">
    <property type="term" value="F:protein dimerization activity"/>
    <property type="evidence" value="ECO:0007669"/>
    <property type="project" value="InterPro"/>
</dbReference>
<keyword evidence="5" id="KW-0539">Nucleus</keyword>
<feature type="compositionally biased region" description="Gly residues" evidence="6">
    <location>
        <begin position="158"/>
        <end position="170"/>
    </location>
</feature>
<dbReference type="PANTHER" id="PTHR46684:SF6">
    <property type="entry name" value="TRANSCRIPTION FACTOR FAMA"/>
    <property type="match status" value="1"/>
</dbReference>
<evidence type="ECO:0000256" key="1">
    <source>
        <dbReference type="ARBA" id="ARBA00004123"/>
    </source>
</evidence>
<evidence type="ECO:0000256" key="4">
    <source>
        <dbReference type="ARBA" id="ARBA00023163"/>
    </source>
</evidence>
<evidence type="ECO:0000256" key="2">
    <source>
        <dbReference type="ARBA" id="ARBA00023015"/>
    </source>
</evidence>
<evidence type="ECO:0000313" key="8">
    <source>
        <dbReference type="EMBL" id="KAG0556436.1"/>
    </source>
</evidence>
<accession>A0A8T0GAQ4</accession>
<comment type="caution">
    <text evidence="8">The sequence shown here is derived from an EMBL/GenBank/DDBJ whole genome shotgun (WGS) entry which is preliminary data.</text>
</comment>
<dbReference type="Proteomes" id="UP000822688">
    <property type="component" value="Chromosome 11"/>
</dbReference>
<dbReference type="EMBL" id="CM026432">
    <property type="protein sequence ID" value="KAG0556436.1"/>
    <property type="molecule type" value="Genomic_DNA"/>
</dbReference>
<keyword evidence="4" id="KW-0804">Transcription</keyword>
<name>A0A8T0GAQ4_CERPU</name>
<dbReference type="PANTHER" id="PTHR46684">
    <property type="entry name" value="TRANSCRIPTION FACTOR FAMA"/>
    <property type="match status" value="1"/>
</dbReference>
<dbReference type="GO" id="GO:0003677">
    <property type="term" value="F:DNA binding"/>
    <property type="evidence" value="ECO:0007669"/>
    <property type="project" value="UniProtKB-KW"/>
</dbReference>
<evidence type="ECO:0000313" key="9">
    <source>
        <dbReference type="Proteomes" id="UP000822688"/>
    </source>
</evidence>
<dbReference type="InterPro" id="IPR011598">
    <property type="entry name" value="bHLH_dom"/>
</dbReference>
<keyword evidence="9" id="KW-1185">Reference proteome</keyword>
<reference evidence="8 9" key="1">
    <citation type="submission" date="2020-06" db="EMBL/GenBank/DDBJ databases">
        <title>WGS assembly of Ceratodon purpureus strain R40.</title>
        <authorList>
            <person name="Carey S.B."/>
            <person name="Jenkins J."/>
            <person name="Shu S."/>
            <person name="Lovell J.T."/>
            <person name="Sreedasyam A."/>
            <person name="Maumus F."/>
            <person name="Tiley G.P."/>
            <person name="Fernandez-Pozo N."/>
            <person name="Barry K."/>
            <person name="Chen C."/>
            <person name="Wang M."/>
            <person name="Lipzen A."/>
            <person name="Daum C."/>
            <person name="Saski C.A."/>
            <person name="Payton A.C."/>
            <person name="Mcbreen J.C."/>
            <person name="Conrad R.E."/>
            <person name="Kollar L.M."/>
            <person name="Olsson S."/>
            <person name="Huttunen S."/>
            <person name="Landis J.B."/>
            <person name="Wickett N.J."/>
            <person name="Johnson M.G."/>
            <person name="Rensing S.A."/>
            <person name="Grimwood J."/>
            <person name="Schmutz J."/>
            <person name="Mcdaniel S.F."/>
        </authorList>
    </citation>
    <scope>NUCLEOTIDE SEQUENCE [LARGE SCALE GENOMIC DNA]</scope>
    <source>
        <strain evidence="8 9">R40</strain>
    </source>
</reference>
<dbReference type="GO" id="GO:0005634">
    <property type="term" value="C:nucleus"/>
    <property type="evidence" value="ECO:0007669"/>
    <property type="project" value="UniProtKB-SubCell"/>
</dbReference>
<feature type="region of interest" description="Disordered" evidence="6">
    <location>
        <begin position="281"/>
        <end position="301"/>
    </location>
</feature>
<dbReference type="Gene3D" id="4.10.280.10">
    <property type="entry name" value="Helix-loop-helix DNA-binding domain"/>
    <property type="match status" value="1"/>
</dbReference>
<dbReference type="GO" id="GO:0010052">
    <property type="term" value="P:guard cell differentiation"/>
    <property type="evidence" value="ECO:0007669"/>
    <property type="project" value="InterPro"/>
</dbReference>